<feature type="chain" id="PRO_5022726969" evidence="2">
    <location>
        <begin position="21"/>
        <end position="194"/>
    </location>
</feature>
<evidence type="ECO:0000256" key="2">
    <source>
        <dbReference type="SAM" id="SignalP"/>
    </source>
</evidence>
<gene>
    <name evidence="3" type="ORF">FHG66_12565</name>
</gene>
<evidence type="ECO:0000256" key="1">
    <source>
        <dbReference type="SAM" id="MobiDB-lite"/>
    </source>
</evidence>
<evidence type="ECO:0000313" key="4">
    <source>
        <dbReference type="Proteomes" id="UP000305887"/>
    </source>
</evidence>
<proteinExistence type="predicted"/>
<evidence type="ECO:0000313" key="3">
    <source>
        <dbReference type="EMBL" id="TNC48992.1"/>
    </source>
</evidence>
<dbReference type="EMBL" id="VDFU01000014">
    <property type="protein sequence ID" value="TNC48992.1"/>
    <property type="molecule type" value="Genomic_DNA"/>
</dbReference>
<name>A0A5C4MX65_9RHOB</name>
<organism evidence="3 4">
    <name type="scientific">Rubellimicrobium rubrum</name>
    <dbReference type="NCBI Taxonomy" id="2585369"/>
    <lineage>
        <taxon>Bacteria</taxon>
        <taxon>Pseudomonadati</taxon>
        <taxon>Pseudomonadota</taxon>
        <taxon>Alphaproteobacteria</taxon>
        <taxon>Rhodobacterales</taxon>
        <taxon>Roseobacteraceae</taxon>
        <taxon>Rubellimicrobium</taxon>
    </lineage>
</organism>
<sequence length="194" mass="20270">MNAYRTWQSAFVFWSTMARAPAVLAMRLMAPPRARPAASRALVPVARPTVPPRQLTVVPQSVVTHDAEPVPAFAPEVDEAAEAVPYATLVEPADGAPAAVPEPETVLVAVPEKNTPALEDAVSPMPLAILAEPQAESHGDDLVEAALRPLIAAETATPVPSPLDAAIAEVVPKPPRAARRSAAASQKGRPRQGS</sequence>
<dbReference type="Proteomes" id="UP000305887">
    <property type="component" value="Unassembled WGS sequence"/>
</dbReference>
<feature type="signal peptide" evidence="2">
    <location>
        <begin position="1"/>
        <end position="20"/>
    </location>
</feature>
<accession>A0A5C4MX65</accession>
<comment type="caution">
    <text evidence="3">The sequence shown here is derived from an EMBL/GenBank/DDBJ whole genome shotgun (WGS) entry which is preliminary data.</text>
</comment>
<dbReference type="RefSeq" id="WP_139077272.1">
    <property type="nucleotide sequence ID" value="NZ_VDFU01000014.1"/>
</dbReference>
<dbReference type="AlphaFoldDB" id="A0A5C4MX65"/>
<keyword evidence="2" id="KW-0732">Signal</keyword>
<feature type="region of interest" description="Disordered" evidence="1">
    <location>
        <begin position="170"/>
        <end position="194"/>
    </location>
</feature>
<reference evidence="3 4" key="1">
    <citation type="submission" date="2019-06" db="EMBL/GenBank/DDBJ databases">
        <title>YIM 131921 draft genome.</title>
        <authorList>
            <person name="Jiang L."/>
        </authorList>
    </citation>
    <scope>NUCLEOTIDE SEQUENCE [LARGE SCALE GENOMIC DNA]</scope>
    <source>
        <strain evidence="3 4">YIM 131921</strain>
    </source>
</reference>
<protein>
    <submittedName>
        <fullName evidence="3">Uncharacterized protein</fullName>
    </submittedName>
</protein>
<keyword evidence="4" id="KW-1185">Reference proteome</keyword>